<organism evidence="1">
    <name type="scientific">Gibberella zeae</name>
    <name type="common">Wheat head blight fungus</name>
    <name type="synonym">Fusarium graminearum</name>
    <dbReference type="NCBI Taxonomy" id="5518"/>
    <lineage>
        <taxon>Eukaryota</taxon>
        <taxon>Fungi</taxon>
        <taxon>Dikarya</taxon>
        <taxon>Ascomycota</taxon>
        <taxon>Pezizomycotina</taxon>
        <taxon>Sordariomycetes</taxon>
        <taxon>Hypocreomycetidae</taxon>
        <taxon>Hypocreales</taxon>
        <taxon>Nectriaceae</taxon>
        <taxon>Fusarium</taxon>
    </lineage>
</organism>
<dbReference type="PROSITE" id="PS50280">
    <property type="entry name" value="SET"/>
    <property type="match status" value="1"/>
</dbReference>
<dbReference type="InterPro" id="IPR001214">
    <property type="entry name" value="SET_dom"/>
</dbReference>
<dbReference type="SUPFAM" id="SSF48452">
    <property type="entry name" value="TPR-like"/>
    <property type="match status" value="1"/>
</dbReference>
<dbReference type="InterPro" id="IPR046341">
    <property type="entry name" value="SET_dom_sf"/>
</dbReference>
<dbReference type="InterPro" id="IPR011990">
    <property type="entry name" value="TPR-like_helical_dom_sf"/>
</dbReference>
<dbReference type="Gene3D" id="1.25.40.10">
    <property type="entry name" value="Tetratricopeptide repeat domain"/>
    <property type="match status" value="1"/>
</dbReference>
<dbReference type="Gene3D" id="2.170.270.10">
    <property type="entry name" value="SET domain"/>
    <property type="match status" value="1"/>
</dbReference>
<dbReference type="SUPFAM" id="SSF82199">
    <property type="entry name" value="SET domain"/>
    <property type="match status" value="1"/>
</dbReference>
<gene>
    <name evidence="1" type="ORF">FUG_LOCUS313233</name>
</gene>
<dbReference type="InterPro" id="IPR053209">
    <property type="entry name" value="Gramillin-biosynth_MTr"/>
</dbReference>
<dbReference type="PANTHER" id="PTHR47643">
    <property type="entry name" value="TPR DOMAIN PROTEIN (AFU_ORTHOLOGUE AFUA_5G12710)"/>
    <property type="match status" value="1"/>
</dbReference>
<dbReference type="Pfam" id="PF00856">
    <property type="entry name" value="SET"/>
    <property type="match status" value="1"/>
</dbReference>
<protein>
    <submittedName>
        <fullName evidence="1">Uncharacterized protein</fullName>
    </submittedName>
</protein>
<sequence>PNGRLRCLPTNTDSFQAAVAALPPGPSPPKRSFPPNLILHLPLLLAQPPHPEFSSSFNTSRTLCLSTSTLSSKPQITANMDVLDGSGDKKIVEWIKELEKNAAKAKKKKGQLVKDHQPQSNITTQFMAKLLGKCIITPSSTPGAGFVEMILGTAHPLPNSKVLDEFAKSIPPTTHVIEPYSPCTIAEKDLEPISISEMQLDTHHRGRKVLLHILTPPDRNEAVLTIAEDEQGTAVLLRLFQQPDEKQFPCTATMVDHTVCIVKDPFFQQSFDNDRNGPVMLKSAYYSLRVDHPSDIIPLLRGDERIPEKWRSEVRGNDKSSSSSREEGNKSFRKKQWAEAHFSQVTLSRTLVYASLANIIHGRYSQAIAKADTPEDKQLAHLNRSLTNLKIGRPAKAFSDATQAYDPNTPSEKALFRHVNALYALQKFEQCEATIQTLLDAFPGSKVAEATMQRVKSRLLEQRMGKYKFKLMYEQAKAKHGPPLIDCATFSRPVEIRDSPGRGRGLFTTKSVSAGDLLLVEKAFSYSYMDENRLWDQITYMINLTTKRATAGASANLWPQVVQKLYHDSDSLSAFQDLVDGGYQKVTVSECDGAPVVDSFLVEKIISLNSFGSPTTTRDFCKNIIWSGKVGPSPSCRERPLFTTAGVWLLAARINHSCVGNCRRSFIGDIQIVRAARDIPAGTELTFPYCPTGDSETYQDVQNKLAKWGFTCDCELCKDRRKTTEAVRVLRKELHDDFMDQSPSDEPFDLDKAMKLLKGIEKTYRGKPAKQVRWVLASIYAYIGIRCRQDGEFVEAAEMLIKAIEAMGFVIQATPPGGARGPSHFEVKHWGMMEHHVPWLFFQLIECYDEIDPQLVPVAEHYARLAYSIIVGEHESMWDVLPSTGSEGRVD</sequence>
<dbReference type="AlphaFoldDB" id="A0A4E9E055"/>
<dbReference type="EMBL" id="CAAKMV010000134">
    <property type="protein sequence ID" value="VIO58651.1"/>
    <property type="molecule type" value="Genomic_DNA"/>
</dbReference>
<proteinExistence type="predicted"/>
<dbReference type="PANTHER" id="PTHR47643:SF2">
    <property type="entry name" value="TPR DOMAIN PROTEIN (AFU_ORTHOLOGUE AFUA_5G12710)"/>
    <property type="match status" value="1"/>
</dbReference>
<dbReference type="CDD" id="cd20071">
    <property type="entry name" value="SET_SMYD"/>
    <property type="match status" value="1"/>
</dbReference>
<feature type="non-terminal residue" evidence="1">
    <location>
        <position position="1"/>
    </location>
</feature>
<evidence type="ECO:0000313" key="1">
    <source>
        <dbReference type="EMBL" id="VIO58651.1"/>
    </source>
</evidence>
<accession>A0A4E9E055</accession>
<name>A0A4E9E055_GIBZA</name>
<reference evidence="1" key="1">
    <citation type="submission" date="2019-04" db="EMBL/GenBank/DDBJ databases">
        <authorList>
            <person name="Melise S."/>
            <person name="Noan J."/>
            <person name="Okalmin O."/>
        </authorList>
    </citation>
    <scope>NUCLEOTIDE SEQUENCE</scope>
    <source>
        <strain evidence="1">FN9</strain>
    </source>
</reference>
<dbReference type="SMART" id="SM00317">
    <property type="entry name" value="SET"/>
    <property type="match status" value="1"/>
</dbReference>